<feature type="compositionally biased region" description="Basic and acidic residues" evidence="1">
    <location>
        <begin position="216"/>
        <end position="234"/>
    </location>
</feature>
<evidence type="ECO:0000313" key="2">
    <source>
        <dbReference type="EMBL" id="CAD8122603.1"/>
    </source>
</evidence>
<gene>
    <name evidence="2" type="ORF">PSON_ATCC_30995.1.T1390115</name>
</gene>
<comment type="caution">
    <text evidence="2">The sequence shown here is derived from an EMBL/GenBank/DDBJ whole genome shotgun (WGS) entry which is preliminary data.</text>
</comment>
<dbReference type="Proteomes" id="UP000692954">
    <property type="component" value="Unassembled WGS sequence"/>
</dbReference>
<feature type="region of interest" description="Disordered" evidence="1">
    <location>
        <begin position="216"/>
        <end position="254"/>
    </location>
</feature>
<keyword evidence="3" id="KW-1185">Reference proteome</keyword>
<accession>A0A8S1R5H2</accession>
<name>A0A8S1R5H2_9CILI</name>
<evidence type="ECO:0000313" key="3">
    <source>
        <dbReference type="Proteomes" id="UP000692954"/>
    </source>
</evidence>
<protein>
    <submittedName>
        <fullName evidence="2">Uncharacterized protein</fullName>
    </submittedName>
</protein>
<reference evidence="2" key="1">
    <citation type="submission" date="2021-01" db="EMBL/GenBank/DDBJ databases">
        <authorList>
            <consortium name="Genoscope - CEA"/>
            <person name="William W."/>
        </authorList>
    </citation>
    <scope>NUCLEOTIDE SEQUENCE</scope>
</reference>
<dbReference type="AlphaFoldDB" id="A0A8S1R5H2"/>
<dbReference type="EMBL" id="CAJJDN010000139">
    <property type="protein sequence ID" value="CAD8122603.1"/>
    <property type="molecule type" value="Genomic_DNA"/>
</dbReference>
<proteinExistence type="predicted"/>
<feature type="compositionally biased region" description="Polar residues" evidence="1">
    <location>
        <begin position="235"/>
        <end position="244"/>
    </location>
</feature>
<sequence>MQQFNLSQQFALILLIAGLVLKKMKINIIRIRKIESFRLLRSTDILITKFHKNQYRSSLKFRTLNTDQNIFKTVCLVKFEIPKQINFINKKEILNFFIEKDESRVLELQNNDQKKQNQLKKQAFYVEKQRRNTYQQLNINEMYLLKQAKLQDLIEQVINILKIEKTLYLKIKRNPQKEVRQLQPKKQEYIYSKATPNRLSTLQNSENKALLLKKPNLRDTKNSVKKIQEQKNQKVNESCQQQGTELPEQNKLKK</sequence>
<evidence type="ECO:0000256" key="1">
    <source>
        <dbReference type="SAM" id="MobiDB-lite"/>
    </source>
</evidence>
<organism evidence="2 3">
    <name type="scientific">Paramecium sonneborni</name>
    <dbReference type="NCBI Taxonomy" id="65129"/>
    <lineage>
        <taxon>Eukaryota</taxon>
        <taxon>Sar</taxon>
        <taxon>Alveolata</taxon>
        <taxon>Ciliophora</taxon>
        <taxon>Intramacronucleata</taxon>
        <taxon>Oligohymenophorea</taxon>
        <taxon>Peniculida</taxon>
        <taxon>Parameciidae</taxon>
        <taxon>Paramecium</taxon>
    </lineage>
</organism>